<keyword evidence="7" id="KW-1185">Reference proteome</keyword>
<dbReference type="EMBL" id="JACIEW010000024">
    <property type="protein sequence ID" value="MBB4054075.1"/>
    <property type="molecule type" value="Genomic_DNA"/>
</dbReference>
<dbReference type="InterPro" id="IPR010998">
    <property type="entry name" value="Integrase_recombinase_N"/>
</dbReference>
<evidence type="ECO:0000256" key="2">
    <source>
        <dbReference type="ARBA" id="ARBA00022908"/>
    </source>
</evidence>
<gene>
    <name evidence="6" type="ORF">GGR20_003751</name>
</gene>
<dbReference type="AlphaFoldDB" id="A0A7W6IQR6"/>
<evidence type="ECO:0000256" key="4">
    <source>
        <dbReference type="ARBA" id="ARBA00023172"/>
    </source>
</evidence>
<protein>
    <submittedName>
        <fullName evidence="6">Integrase</fullName>
    </submittedName>
</protein>
<dbReference type="Pfam" id="PF20172">
    <property type="entry name" value="DUF6538"/>
    <property type="match status" value="1"/>
</dbReference>
<organism evidence="6 7">
    <name type="scientific">Devosia subaequoris</name>
    <dbReference type="NCBI Taxonomy" id="395930"/>
    <lineage>
        <taxon>Bacteria</taxon>
        <taxon>Pseudomonadati</taxon>
        <taxon>Pseudomonadota</taxon>
        <taxon>Alphaproteobacteria</taxon>
        <taxon>Hyphomicrobiales</taxon>
        <taxon>Devosiaceae</taxon>
        <taxon>Devosia</taxon>
    </lineage>
</organism>
<dbReference type="PROSITE" id="PS51898">
    <property type="entry name" value="TYR_RECOMBINASE"/>
    <property type="match status" value="1"/>
</dbReference>
<proteinExistence type="inferred from homology"/>
<dbReference type="InterPro" id="IPR011010">
    <property type="entry name" value="DNA_brk_join_enz"/>
</dbReference>
<dbReference type="InterPro" id="IPR013762">
    <property type="entry name" value="Integrase-like_cat_sf"/>
</dbReference>
<dbReference type="Pfam" id="PF00589">
    <property type="entry name" value="Phage_integrase"/>
    <property type="match status" value="1"/>
</dbReference>
<feature type="non-terminal residue" evidence="6">
    <location>
        <position position="1"/>
    </location>
</feature>
<evidence type="ECO:0000259" key="5">
    <source>
        <dbReference type="PROSITE" id="PS51898"/>
    </source>
</evidence>
<dbReference type="Gene3D" id="1.10.443.10">
    <property type="entry name" value="Intergrase catalytic core"/>
    <property type="match status" value="1"/>
</dbReference>
<dbReference type="SUPFAM" id="SSF56349">
    <property type="entry name" value="DNA breaking-rejoining enzymes"/>
    <property type="match status" value="1"/>
</dbReference>
<accession>A0A7W6IQR6</accession>
<dbReference type="PANTHER" id="PTHR30349">
    <property type="entry name" value="PHAGE INTEGRASE-RELATED"/>
    <property type="match status" value="1"/>
</dbReference>
<evidence type="ECO:0000256" key="3">
    <source>
        <dbReference type="ARBA" id="ARBA00023125"/>
    </source>
</evidence>
<feature type="domain" description="Tyr recombinase" evidence="5">
    <location>
        <begin position="191"/>
        <end position="376"/>
    </location>
</feature>
<comment type="similarity">
    <text evidence="1">Belongs to the 'phage' integrase family.</text>
</comment>
<evidence type="ECO:0000313" key="7">
    <source>
        <dbReference type="Proteomes" id="UP000547011"/>
    </source>
</evidence>
<keyword evidence="3" id="KW-0238">DNA-binding</keyword>
<dbReference type="GO" id="GO:0006310">
    <property type="term" value="P:DNA recombination"/>
    <property type="evidence" value="ECO:0007669"/>
    <property type="project" value="UniProtKB-KW"/>
</dbReference>
<dbReference type="InterPro" id="IPR050090">
    <property type="entry name" value="Tyrosine_recombinase_XerCD"/>
</dbReference>
<evidence type="ECO:0000313" key="6">
    <source>
        <dbReference type="EMBL" id="MBB4054075.1"/>
    </source>
</evidence>
<dbReference type="GO" id="GO:0015074">
    <property type="term" value="P:DNA integration"/>
    <property type="evidence" value="ECO:0007669"/>
    <property type="project" value="UniProtKB-KW"/>
</dbReference>
<evidence type="ECO:0000256" key="1">
    <source>
        <dbReference type="ARBA" id="ARBA00008857"/>
    </source>
</evidence>
<name>A0A7W6IQR6_9HYPH</name>
<dbReference type="InterPro" id="IPR046668">
    <property type="entry name" value="DUF6538"/>
</dbReference>
<dbReference type="Gene3D" id="1.10.150.130">
    <property type="match status" value="1"/>
</dbReference>
<keyword evidence="2" id="KW-0229">DNA integration</keyword>
<dbReference type="Proteomes" id="UP000547011">
    <property type="component" value="Unassembled WGS sequence"/>
</dbReference>
<dbReference type="InterPro" id="IPR002104">
    <property type="entry name" value="Integrase_catalytic"/>
</dbReference>
<reference evidence="6 7" key="1">
    <citation type="submission" date="2020-08" db="EMBL/GenBank/DDBJ databases">
        <title>Genomic Encyclopedia of Type Strains, Phase IV (KMG-IV): sequencing the most valuable type-strain genomes for metagenomic binning, comparative biology and taxonomic classification.</title>
        <authorList>
            <person name="Goeker M."/>
        </authorList>
    </citation>
    <scope>NUCLEOTIDE SEQUENCE [LARGE SCALE GENOMIC DNA]</scope>
    <source>
        <strain evidence="6 7">DSM 23447</strain>
    </source>
</reference>
<dbReference type="GO" id="GO:0003677">
    <property type="term" value="F:DNA binding"/>
    <property type="evidence" value="ECO:0007669"/>
    <property type="project" value="UniProtKB-KW"/>
</dbReference>
<dbReference type="PANTHER" id="PTHR30349:SF64">
    <property type="entry name" value="PROPHAGE INTEGRASE INTD-RELATED"/>
    <property type="match status" value="1"/>
</dbReference>
<sequence length="387" mass="43158">KSVRFAFLKDGVYYFSRRVPSDLRSHYATDRISFSLRTKSARDAEARGLAHAIKLDEFWFKLRMNGGQVPGHHRLLNEEERSRRPSPTMVEAKELYLRLKGVGRPKTFYMGAERAVEYLITASGNKALLAYTKSDATAFRDALYARKLGTSSVERVMTTIKAIVAFALSEEGITAPNPFVGVYLNRQERAEDRKPISLPDIRSVQAKCRELDDDVRWLVALISDTGMRLAEAAGLLVSDFSLDDPVPHVVVQPHPWRSLKTTASERCVPLVGEALWAASRIVKRSGPEFAFPRYNRADRTNANSASASLNKWLGKYVPAGCVVHSFRHSLRDRLRAVECPSDVVDQIGGWTTAGNGQGYGQGYPLSVKHRWMAAASEYISAEHGATK</sequence>
<comment type="caution">
    <text evidence="6">The sequence shown here is derived from an EMBL/GenBank/DDBJ whole genome shotgun (WGS) entry which is preliminary data.</text>
</comment>
<keyword evidence="4" id="KW-0233">DNA recombination</keyword>